<proteinExistence type="inferred from homology"/>
<evidence type="ECO:0000259" key="8">
    <source>
        <dbReference type="Pfam" id="PF17676"/>
    </source>
</evidence>
<reference evidence="9" key="1">
    <citation type="journal article" date="2014" name="Int. J. Syst. Evol. Microbiol.">
        <title>Complete genome sequence of Corynebacterium casei LMG S-19264T (=DSM 44701T), isolated from a smear-ripened cheese.</title>
        <authorList>
            <consortium name="US DOE Joint Genome Institute (JGI-PGF)"/>
            <person name="Walter F."/>
            <person name="Albersmeier A."/>
            <person name="Kalinowski J."/>
            <person name="Ruckert C."/>
        </authorList>
    </citation>
    <scope>NUCLEOTIDE SEQUENCE</scope>
    <source>
        <strain evidence="9">CGMCC 1.15763</strain>
    </source>
</reference>
<dbReference type="Gene3D" id="3.50.30.60">
    <property type="entry name" value="LD-carboxypeptidase A C-terminal domain-like"/>
    <property type="match status" value="1"/>
</dbReference>
<dbReference type="AlphaFoldDB" id="A0A917MCK2"/>
<keyword evidence="2" id="KW-0121">Carboxypeptidase</keyword>
<feature type="active site" description="Charge relay system" evidence="6">
    <location>
        <position position="325"/>
    </location>
</feature>
<sequence>MPTKIDTFTKSNSMNLKAQTYLVRLFFLSLISFASAQEMPNSLRVKSNQLVKAPYLKKGDTIAIVAPAGILMNREASIEKAKRLVESWGLHVVLGEHLYVQGSHFAGSDEERAADFQKALDNKNIKAIWSARGGYGSVRILDLLDFSTFKKHPKWIVGYSDITAIHSHVHNLGFETLHAMMATSLEEDPKETKKTIASFKSALFGESLSYQVSPNDLNRKGSAEGQLVGGNLTMLLTMLGSKSEIDTRGKILFIEEIGEYKYHIDRMLQSLKRAGYFENCKGLIIGDMTKIKKNTTPWGESIESLILEVVAEYDFPVLFDFPAGHEADNQAIILGRTIEMDVTEQHATVLFMQN</sequence>
<evidence type="ECO:0000256" key="2">
    <source>
        <dbReference type="ARBA" id="ARBA00022645"/>
    </source>
</evidence>
<keyword evidence="3" id="KW-0645">Protease</keyword>
<feature type="active site" description="Nucleophile" evidence="6">
    <location>
        <position position="160"/>
    </location>
</feature>
<dbReference type="PANTHER" id="PTHR30237">
    <property type="entry name" value="MURAMOYLTETRAPEPTIDE CARBOXYPEPTIDASE"/>
    <property type="match status" value="1"/>
</dbReference>
<keyword evidence="10" id="KW-1185">Reference proteome</keyword>
<keyword evidence="5" id="KW-0720">Serine protease</keyword>
<dbReference type="InterPro" id="IPR027478">
    <property type="entry name" value="LdcA_N"/>
</dbReference>
<feature type="domain" description="LD-carboxypeptidase C-terminal" evidence="8">
    <location>
        <begin position="224"/>
        <end position="340"/>
    </location>
</feature>
<dbReference type="Pfam" id="PF02016">
    <property type="entry name" value="Peptidase_S66"/>
    <property type="match status" value="1"/>
</dbReference>
<evidence type="ECO:0000256" key="3">
    <source>
        <dbReference type="ARBA" id="ARBA00022670"/>
    </source>
</evidence>
<dbReference type="GO" id="GO:0008236">
    <property type="term" value="F:serine-type peptidase activity"/>
    <property type="evidence" value="ECO:0007669"/>
    <property type="project" value="UniProtKB-KW"/>
</dbReference>
<keyword evidence="4" id="KW-0378">Hydrolase</keyword>
<evidence type="ECO:0000259" key="7">
    <source>
        <dbReference type="Pfam" id="PF02016"/>
    </source>
</evidence>
<evidence type="ECO:0000256" key="4">
    <source>
        <dbReference type="ARBA" id="ARBA00022801"/>
    </source>
</evidence>
<dbReference type="PIRSF" id="PIRSF028757">
    <property type="entry name" value="LD-carboxypeptidase"/>
    <property type="match status" value="1"/>
</dbReference>
<accession>A0A917MCK2</accession>
<dbReference type="InterPro" id="IPR027461">
    <property type="entry name" value="Carboxypeptidase_A_C_sf"/>
</dbReference>
<dbReference type="GO" id="GO:0004180">
    <property type="term" value="F:carboxypeptidase activity"/>
    <property type="evidence" value="ECO:0007669"/>
    <property type="project" value="UniProtKB-KW"/>
</dbReference>
<name>A0A917MCK2_9FLAO</name>
<protein>
    <submittedName>
        <fullName evidence="9">Peptidase S66</fullName>
    </submittedName>
</protein>
<reference evidence="9" key="2">
    <citation type="submission" date="2020-09" db="EMBL/GenBank/DDBJ databases">
        <authorList>
            <person name="Sun Q."/>
            <person name="Zhou Y."/>
        </authorList>
    </citation>
    <scope>NUCLEOTIDE SEQUENCE</scope>
    <source>
        <strain evidence="9">CGMCC 1.15763</strain>
    </source>
</reference>
<dbReference type="InterPro" id="IPR040921">
    <property type="entry name" value="Peptidase_S66C"/>
</dbReference>
<comment type="similarity">
    <text evidence="1">Belongs to the peptidase S66 family.</text>
</comment>
<dbReference type="CDD" id="cd07025">
    <property type="entry name" value="Peptidase_S66"/>
    <property type="match status" value="1"/>
</dbReference>
<gene>
    <name evidence="9" type="ORF">GCM10011416_05860</name>
</gene>
<dbReference type="SUPFAM" id="SSF141986">
    <property type="entry name" value="LD-carboxypeptidase A C-terminal domain-like"/>
    <property type="match status" value="1"/>
</dbReference>
<evidence type="ECO:0000256" key="5">
    <source>
        <dbReference type="ARBA" id="ARBA00022825"/>
    </source>
</evidence>
<dbReference type="InterPro" id="IPR029062">
    <property type="entry name" value="Class_I_gatase-like"/>
</dbReference>
<dbReference type="EMBL" id="BMJW01000001">
    <property type="protein sequence ID" value="GGG91908.1"/>
    <property type="molecule type" value="Genomic_DNA"/>
</dbReference>
<dbReference type="InterPro" id="IPR040449">
    <property type="entry name" value="Peptidase_S66_N"/>
</dbReference>
<dbReference type="SUPFAM" id="SSF52317">
    <property type="entry name" value="Class I glutamine amidotransferase-like"/>
    <property type="match status" value="1"/>
</dbReference>
<feature type="domain" description="LD-carboxypeptidase N-terminal" evidence="7">
    <location>
        <begin position="62"/>
        <end position="179"/>
    </location>
</feature>
<dbReference type="Pfam" id="PF17676">
    <property type="entry name" value="Peptidase_S66C"/>
    <property type="match status" value="1"/>
</dbReference>
<evidence type="ECO:0000313" key="10">
    <source>
        <dbReference type="Proteomes" id="UP000633278"/>
    </source>
</evidence>
<evidence type="ECO:0000313" key="9">
    <source>
        <dbReference type="EMBL" id="GGG91908.1"/>
    </source>
</evidence>
<dbReference type="Gene3D" id="3.40.50.10740">
    <property type="entry name" value="Class I glutamine amidotransferase-like"/>
    <property type="match status" value="1"/>
</dbReference>
<dbReference type="InterPro" id="IPR003507">
    <property type="entry name" value="S66_fam"/>
</dbReference>
<evidence type="ECO:0000256" key="1">
    <source>
        <dbReference type="ARBA" id="ARBA00010233"/>
    </source>
</evidence>
<comment type="caution">
    <text evidence="9">The sequence shown here is derived from an EMBL/GenBank/DDBJ whole genome shotgun (WGS) entry which is preliminary data.</text>
</comment>
<dbReference type="Proteomes" id="UP000633278">
    <property type="component" value="Unassembled WGS sequence"/>
</dbReference>
<dbReference type="GO" id="GO:0006508">
    <property type="term" value="P:proteolysis"/>
    <property type="evidence" value="ECO:0007669"/>
    <property type="project" value="UniProtKB-KW"/>
</dbReference>
<evidence type="ECO:0000256" key="6">
    <source>
        <dbReference type="PIRSR" id="PIRSR028757-1"/>
    </source>
</evidence>
<organism evidence="9 10">
    <name type="scientific">Polaribacter pacificus</name>
    <dbReference type="NCBI Taxonomy" id="1775173"/>
    <lineage>
        <taxon>Bacteria</taxon>
        <taxon>Pseudomonadati</taxon>
        <taxon>Bacteroidota</taxon>
        <taxon>Flavobacteriia</taxon>
        <taxon>Flavobacteriales</taxon>
        <taxon>Flavobacteriaceae</taxon>
    </lineage>
</organism>
<dbReference type="PANTHER" id="PTHR30237:SF2">
    <property type="entry name" value="MUREIN TETRAPEPTIDE CARBOXYPEPTIDASE"/>
    <property type="match status" value="1"/>
</dbReference>
<feature type="active site" description="Charge relay system" evidence="6">
    <location>
        <position position="255"/>
    </location>
</feature>